<evidence type="ECO:0000256" key="1">
    <source>
        <dbReference type="SAM" id="Coils"/>
    </source>
</evidence>
<accession>A0A6A6DSV5</accession>
<dbReference type="EMBL" id="ML994646">
    <property type="protein sequence ID" value="KAF2182727.1"/>
    <property type="molecule type" value="Genomic_DNA"/>
</dbReference>
<evidence type="ECO:0000313" key="3">
    <source>
        <dbReference type="EMBL" id="KAF2182727.1"/>
    </source>
</evidence>
<keyword evidence="4" id="KW-1185">Reference proteome</keyword>
<evidence type="ECO:0000256" key="2">
    <source>
        <dbReference type="SAM" id="MobiDB-lite"/>
    </source>
</evidence>
<gene>
    <name evidence="3" type="ORF">K469DRAFT_219064</name>
</gene>
<keyword evidence="1" id="KW-0175">Coiled coil</keyword>
<feature type="coiled-coil region" evidence="1">
    <location>
        <begin position="337"/>
        <end position="388"/>
    </location>
</feature>
<feature type="coiled-coil region" evidence="1">
    <location>
        <begin position="446"/>
        <end position="516"/>
    </location>
</feature>
<dbReference type="OrthoDB" id="3801531at2759"/>
<feature type="compositionally biased region" description="Basic and acidic residues" evidence="2">
    <location>
        <begin position="65"/>
        <end position="74"/>
    </location>
</feature>
<dbReference type="AlphaFoldDB" id="A0A6A6DSV5"/>
<feature type="region of interest" description="Disordered" evidence="2">
    <location>
        <begin position="1"/>
        <end position="129"/>
    </location>
</feature>
<proteinExistence type="predicted"/>
<feature type="compositionally biased region" description="Pro residues" evidence="2">
    <location>
        <begin position="1"/>
        <end position="10"/>
    </location>
</feature>
<organism evidence="3 4">
    <name type="scientific">Zopfia rhizophila CBS 207.26</name>
    <dbReference type="NCBI Taxonomy" id="1314779"/>
    <lineage>
        <taxon>Eukaryota</taxon>
        <taxon>Fungi</taxon>
        <taxon>Dikarya</taxon>
        <taxon>Ascomycota</taxon>
        <taxon>Pezizomycotina</taxon>
        <taxon>Dothideomycetes</taxon>
        <taxon>Dothideomycetes incertae sedis</taxon>
        <taxon>Zopfiaceae</taxon>
        <taxon>Zopfia</taxon>
    </lineage>
</organism>
<sequence length="660" mass="72080">MSNKRPPYPKLPAARANDRNGISIRGQGSPEGPSRRRPSAGPSRHDQVMIPKKRSVNDIHGSSPPDRKRSRPPDTSRAVTEYASPRSPMGGMSPPSRHNSIPDRRQLHGAGRSTSDVMVPSRNGSIDGKSPLNTVMSPMSMHGEAGHSGSGRSTPIQVAPPAPSMTPITSGTSTAVGATGSKELAGAGLQQLLTVASAAIACQAHKNAADDANRIEQQGDHSNLENFTSLKAFKESRVLAAKRKSEVEQKKAQTAMSNAQAIKPSSNLDRTGAVDAGPAEVNERAQRQETAEIKALRLEMKRLKEENNVINEGMKHFKEGNNTIDERMKQTIDDRINQTVKELRQSLNDQVKKAVQQQLAKASHDAVKEILQTQMKDEQQKVQEQIKTTINEEIKETSEKISAMNSAPDLLKISSMAKDVEQLNSLLKPIQDDQSWDAVLKGMAQARRAEAKVDDQITKVEELTNTCVELRRSCGPGTNTEAITKAMAVQLTVDTLEAKVKEVQRKQEDLQTTQKSLQTGIDNERKQRISVDDSIVKSVNAVQNGLQTSIDSERKERISADESIKTSTIGVHQNFDKKNAELMGKISDFKREIDQFLGLKEGDMSVADTFSNIKNLLAKHQAILVSVNGCLEHPLENLDFEVGNGADEGVDEGADIDMSE</sequence>
<protein>
    <submittedName>
        <fullName evidence="3">Uncharacterized protein</fullName>
    </submittedName>
</protein>
<evidence type="ECO:0000313" key="4">
    <source>
        <dbReference type="Proteomes" id="UP000800200"/>
    </source>
</evidence>
<feature type="coiled-coil region" evidence="1">
    <location>
        <begin position="286"/>
        <end position="313"/>
    </location>
</feature>
<name>A0A6A6DSV5_9PEZI</name>
<feature type="compositionally biased region" description="Low complexity" evidence="2">
    <location>
        <begin position="84"/>
        <end position="97"/>
    </location>
</feature>
<reference evidence="3" key="1">
    <citation type="journal article" date="2020" name="Stud. Mycol.">
        <title>101 Dothideomycetes genomes: a test case for predicting lifestyles and emergence of pathogens.</title>
        <authorList>
            <person name="Haridas S."/>
            <person name="Albert R."/>
            <person name="Binder M."/>
            <person name="Bloem J."/>
            <person name="Labutti K."/>
            <person name="Salamov A."/>
            <person name="Andreopoulos B."/>
            <person name="Baker S."/>
            <person name="Barry K."/>
            <person name="Bills G."/>
            <person name="Bluhm B."/>
            <person name="Cannon C."/>
            <person name="Castanera R."/>
            <person name="Culley D."/>
            <person name="Daum C."/>
            <person name="Ezra D."/>
            <person name="Gonzalez J."/>
            <person name="Henrissat B."/>
            <person name="Kuo A."/>
            <person name="Liang C."/>
            <person name="Lipzen A."/>
            <person name="Lutzoni F."/>
            <person name="Magnuson J."/>
            <person name="Mondo S."/>
            <person name="Nolan M."/>
            <person name="Ohm R."/>
            <person name="Pangilinan J."/>
            <person name="Park H.-J."/>
            <person name="Ramirez L."/>
            <person name="Alfaro M."/>
            <person name="Sun H."/>
            <person name="Tritt A."/>
            <person name="Yoshinaga Y."/>
            <person name="Zwiers L.-H."/>
            <person name="Turgeon B."/>
            <person name="Goodwin S."/>
            <person name="Spatafora J."/>
            <person name="Crous P."/>
            <person name="Grigoriev I."/>
        </authorList>
    </citation>
    <scope>NUCLEOTIDE SEQUENCE</scope>
    <source>
        <strain evidence="3">CBS 207.26</strain>
    </source>
</reference>
<dbReference type="Proteomes" id="UP000800200">
    <property type="component" value="Unassembled WGS sequence"/>
</dbReference>